<evidence type="ECO:0000256" key="1">
    <source>
        <dbReference type="SAM" id="MobiDB-lite"/>
    </source>
</evidence>
<organism evidence="2 3">
    <name type="scientific">Streptomyces xanthochromogenes</name>
    <dbReference type="NCBI Taxonomy" id="67384"/>
    <lineage>
        <taxon>Bacteria</taxon>
        <taxon>Bacillati</taxon>
        <taxon>Actinomycetota</taxon>
        <taxon>Actinomycetes</taxon>
        <taxon>Kitasatosporales</taxon>
        <taxon>Streptomycetaceae</taxon>
        <taxon>Streptomyces</taxon>
    </lineage>
</organism>
<comment type="caution">
    <text evidence="2">The sequence shown here is derived from an EMBL/GenBank/DDBJ whole genome shotgun (WGS) entry which is preliminary data.</text>
</comment>
<gene>
    <name evidence="2" type="ORF">GCM10010326_28340</name>
</gene>
<sequence length="129" mass="13513">MTMPGDDSTQRGGAQRSVHISGVTGSVSVGDHNKVSSVYRAGATDEAHLQLLDAITEFRAGLAQLVRNDQTRALDAELAGTEDEIRTEGQASPGRLARLGELLTGATALTGLLASGETLVQRVRELIGM</sequence>
<dbReference type="GeneID" id="96290805"/>
<evidence type="ECO:0000313" key="2">
    <source>
        <dbReference type="EMBL" id="GGY32693.1"/>
    </source>
</evidence>
<dbReference type="RefSeq" id="WP_229892527.1">
    <property type="nucleotide sequence ID" value="NZ_BMUU01000004.1"/>
</dbReference>
<dbReference type="EMBL" id="BMUU01000004">
    <property type="protein sequence ID" value="GGY32693.1"/>
    <property type="molecule type" value="Genomic_DNA"/>
</dbReference>
<proteinExistence type="predicted"/>
<dbReference type="Proteomes" id="UP000600946">
    <property type="component" value="Unassembled WGS sequence"/>
</dbReference>
<protein>
    <submittedName>
        <fullName evidence="2">Uncharacterized protein</fullName>
    </submittedName>
</protein>
<keyword evidence="3" id="KW-1185">Reference proteome</keyword>
<feature type="region of interest" description="Disordered" evidence="1">
    <location>
        <begin position="1"/>
        <end position="30"/>
    </location>
</feature>
<evidence type="ECO:0000313" key="3">
    <source>
        <dbReference type="Proteomes" id="UP000600946"/>
    </source>
</evidence>
<accession>A0ABQ3A4R9</accession>
<name>A0ABQ3A4R9_9ACTN</name>
<reference evidence="3" key="1">
    <citation type="journal article" date="2019" name="Int. J. Syst. Evol. Microbiol.">
        <title>The Global Catalogue of Microorganisms (GCM) 10K type strain sequencing project: providing services to taxonomists for standard genome sequencing and annotation.</title>
        <authorList>
            <consortium name="The Broad Institute Genomics Platform"/>
            <consortium name="The Broad Institute Genome Sequencing Center for Infectious Disease"/>
            <person name="Wu L."/>
            <person name="Ma J."/>
        </authorList>
    </citation>
    <scope>NUCLEOTIDE SEQUENCE [LARGE SCALE GENOMIC DNA]</scope>
    <source>
        <strain evidence="3">JCM 4594</strain>
    </source>
</reference>